<dbReference type="InterPro" id="IPR011006">
    <property type="entry name" value="CheY-like_superfamily"/>
</dbReference>
<protein>
    <submittedName>
        <fullName evidence="1">Response regulator receiver protein</fullName>
    </submittedName>
</protein>
<accession>C6BZF6</accession>
<keyword evidence="2" id="KW-1185">Reference proteome</keyword>
<organism evidence="1 2">
    <name type="scientific">Maridesulfovibrio salexigens (strain ATCC 14822 / DSM 2638 / NCIMB 8403 / VKM B-1763)</name>
    <name type="common">Desulfovibrio salexigens</name>
    <dbReference type="NCBI Taxonomy" id="526222"/>
    <lineage>
        <taxon>Bacteria</taxon>
        <taxon>Pseudomonadati</taxon>
        <taxon>Thermodesulfobacteriota</taxon>
        <taxon>Desulfovibrionia</taxon>
        <taxon>Desulfovibrionales</taxon>
        <taxon>Desulfovibrionaceae</taxon>
        <taxon>Maridesulfovibrio</taxon>
    </lineage>
</organism>
<sequence>MATSIRSHIKGKLKGKHILLADDEVLTTAEYENALIEAGCKLTRVKSIEEAYQSINKNKNNIDFIILDLDLHTVPTELKNYILEMGDNCTTNKAQVLGLYLCESKINISYCYYSVVANSYWRNKFEKDVNVYDKFDLAPIDLVEKIYETYVDQDKK</sequence>
<dbReference type="STRING" id="526222.Desal_2739"/>
<gene>
    <name evidence="1" type="ordered locus">Desal_2739</name>
</gene>
<dbReference type="HOGENOM" id="CLU_1683705_0_0_7"/>
<reference evidence="1 2" key="1">
    <citation type="submission" date="2009-06" db="EMBL/GenBank/DDBJ databases">
        <title>Complete sequence of Desulfovibrio salexigens DSM 2638.</title>
        <authorList>
            <consortium name="US DOE Joint Genome Institute"/>
            <person name="Lucas S."/>
            <person name="Copeland A."/>
            <person name="Lapidus A."/>
            <person name="Glavina del Rio T."/>
            <person name="Tice H."/>
            <person name="Bruce D."/>
            <person name="Goodwin L."/>
            <person name="Pitluck S."/>
            <person name="Munk A.C."/>
            <person name="Brettin T."/>
            <person name="Detter J.C."/>
            <person name="Han C."/>
            <person name="Tapia R."/>
            <person name="Larimer F."/>
            <person name="Land M."/>
            <person name="Hauser L."/>
            <person name="Kyrpides N."/>
            <person name="Anderson I."/>
            <person name="Wall J.D."/>
            <person name="Arkin A.P."/>
            <person name="Dehal P."/>
            <person name="Chivian D."/>
            <person name="Giles B."/>
            <person name="Hazen T.C."/>
        </authorList>
    </citation>
    <scope>NUCLEOTIDE SEQUENCE [LARGE SCALE GENOMIC DNA]</scope>
    <source>
        <strain evidence="2">ATCC 14822 / DSM 2638 / NCIMB 8403 / VKM B-1763</strain>
    </source>
</reference>
<dbReference type="AlphaFoldDB" id="C6BZF6"/>
<dbReference type="SUPFAM" id="SSF52172">
    <property type="entry name" value="CheY-like"/>
    <property type="match status" value="1"/>
</dbReference>
<dbReference type="RefSeq" id="WP_015852609.1">
    <property type="nucleotide sequence ID" value="NC_012881.1"/>
</dbReference>
<dbReference type="EMBL" id="CP001649">
    <property type="protein sequence ID" value="ACS80793.1"/>
    <property type="molecule type" value="Genomic_DNA"/>
</dbReference>
<dbReference type="KEGG" id="dsa:Desal_2739"/>
<dbReference type="Gene3D" id="3.40.50.2300">
    <property type="match status" value="1"/>
</dbReference>
<proteinExistence type="predicted"/>
<evidence type="ECO:0000313" key="2">
    <source>
        <dbReference type="Proteomes" id="UP000002601"/>
    </source>
</evidence>
<evidence type="ECO:0000313" key="1">
    <source>
        <dbReference type="EMBL" id="ACS80793.1"/>
    </source>
</evidence>
<name>C6BZF6_MARSD</name>
<dbReference type="Proteomes" id="UP000002601">
    <property type="component" value="Chromosome"/>
</dbReference>